<sequence length="307" mass="36077">MGDLEGGAYLSQLVYWSDKGQREDGYFYKSYKDWKDEMGLSQYKVNKLARILQQRDLLKTKTIKAEGSPTVHYKLDKTNLTKAIIEFIKELQEKKRQEELEKQRKALSEVDYQKFDNGKLNIKQSIVEDLILENELLNNEISKISYSSITENTSKSSTKNTQEGSESLIELKRITKKVINYLNNKAETTFSPIDTFNIRLVEQLLKNGYTENDLIKVIDKKYQEWSGNEKTESWIRPSTLFKLEKFNDYLNQKVPHKKEESNFPVPAFIKEIEQQEKQKREVEEQSQKNAPELDPLKSEVRKQIEEL</sequence>
<evidence type="ECO:0000256" key="2">
    <source>
        <dbReference type="SAM" id="MobiDB-lite"/>
    </source>
</evidence>
<organism evidence="4 5">
    <name type="scientific">Macrococcus equipercicus</name>
    <dbReference type="NCBI Taxonomy" id="69967"/>
    <lineage>
        <taxon>Bacteria</taxon>
        <taxon>Bacillati</taxon>
        <taxon>Bacillota</taxon>
        <taxon>Bacilli</taxon>
        <taxon>Bacillales</taxon>
        <taxon>Staphylococcaceae</taxon>
        <taxon>Macrococcus</taxon>
    </lineage>
</organism>
<accession>A0A9Q9BTI1</accession>
<dbReference type="Proteomes" id="UP001057381">
    <property type="component" value="Chromosome"/>
</dbReference>
<feature type="domain" description="Phage conserved hypothetical protein C-terminal" evidence="3">
    <location>
        <begin position="178"/>
        <end position="251"/>
    </location>
</feature>
<evidence type="ECO:0000313" key="5">
    <source>
        <dbReference type="Proteomes" id="UP001057381"/>
    </source>
</evidence>
<dbReference type="InterPro" id="IPR011741">
    <property type="entry name" value="Phg_2220_C"/>
</dbReference>
<feature type="region of interest" description="Disordered" evidence="2">
    <location>
        <begin position="276"/>
        <end position="307"/>
    </location>
</feature>
<dbReference type="RefSeq" id="WP_254250134.1">
    <property type="nucleotide sequence ID" value="NZ_CP073809.1"/>
</dbReference>
<gene>
    <name evidence="4" type="ORF">KFV11_01445</name>
</gene>
<dbReference type="EMBL" id="CP073809">
    <property type="protein sequence ID" value="UTH14064.1"/>
    <property type="molecule type" value="Genomic_DNA"/>
</dbReference>
<dbReference type="KEGG" id="mequ:KFV11_01445"/>
<proteinExistence type="predicted"/>
<feature type="compositionally biased region" description="Basic and acidic residues" evidence="2">
    <location>
        <begin position="276"/>
        <end position="286"/>
    </location>
</feature>
<keyword evidence="1" id="KW-0175">Coiled coil</keyword>
<dbReference type="AlphaFoldDB" id="A0A9Q9BTI1"/>
<feature type="coiled-coil region" evidence="1">
    <location>
        <begin position="77"/>
        <end position="108"/>
    </location>
</feature>
<evidence type="ECO:0000313" key="4">
    <source>
        <dbReference type="EMBL" id="UTH14064.1"/>
    </source>
</evidence>
<evidence type="ECO:0000256" key="1">
    <source>
        <dbReference type="SAM" id="Coils"/>
    </source>
</evidence>
<protein>
    <submittedName>
        <fullName evidence="4">Conserved phage C-terminal domain-containing protein</fullName>
    </submittedName>
</protein>
<name>A0A9Q9BTI1_9STAP</name>
<evidence type="ECO:0000259" key="3">
    <source>
        <dbReference type="Pfam" id="PF09524"/>
    </source>
</evidence>
<dbReference type="Pfam" id="PF09524">
    <property type="entry name" value="Phg_2220_C"/>
    <property type="match status" value="1"/>
</dbReference>
<reference evidence="4" key="1">
    <citation type="submission" date="2021-04" db="EMBL/GenBank/DDBJ databases">
        <title>Complete Genome Sequences of Macrococcus spp. from dog and cattle.</title>
        <authorList>
            <person name="Schwendener S."/>
            <person name="Perreten V."/>
        </authorList>
    </citation>
    <scope>NUCLEOTIDE SEQUENCE</scope>
    <source>
        <strain evidence="4">Epi0143-OL</strain>
    </source>
</reference>
<feature type="compositionally biased region" description="Basic and acidic residues" evidence="2">
    <location>
        <begin position="294"/>
        <end position="307"/>
    </location>
</feature>